<evidence type="ECO:0000313" key="3">
    <source>
        <dbReference type="Proteomes" id="UP000008555"/>
    </source>
</evidence>
<keyword evidence="2" id="KW-0328">Glycosyltransferase</keyword>
<evidence type="ECO:0000259" key="1">
    <source>
        <dbReference type="Pfam" id="PF00535"/>
    </source>
</evidence>
<feature type="domain" description="Glycosyltransferase 2-like" evidence="1">
    <location>
        <begin position="33"/>
        <end position="199"/>
    </location>
</feature>
<dbReference type="KEGG" id="cbd:CBUD_0704"/>
<dbReference type="PANTHER" id="PTHR48090:SF7">
    <property type="entry name" value="RFBJ PROTEIN"/>
    <property type="match status" value="1"/>
</dbReference>
<dbReference type="InterPro" id="IPR001173">
    <property type="entry name" value="Glyco_trans_2-like"/>
</dbReference>
<sequence length="285" mass="32293">MGRLSTMVVERARKSLNRDLKTVDGKIVLDLAVIVPTLNESAVIASVLESIRDNLPSVRYTICVADGGSTDGTVEIVKKMSESDPNIILLHQIKDRPGNQRNAGARMALEWLVKNTSHTVFTEIDSDGAHSAEELMNGVMAVSLLKFDFIIGSKYLYGSKVVGRALYRRFISYCYSFLARILFSRRLRDYSNSYRFYSYETAKLILSRKFSYSSPIYLLEILITCMSNGLKILELPSTYAERNTGNSKIIFTDVIKGFFIMLSIGFKYNFSRYKAFQSNQGMKYD</sequence>
<dbReference type="Proteomes" id="UP000008555">
    <property type="component" value="Chromosome"/>
</dbReference>
<dbReference type="SUPFAM" id="SSF53448">
    <property type="entry name" value="Nucleotide-diphospho-sugar transferases"/>
    <property type="match status" value="1"/>
</dbReference>
<dbReference type="InterPro" id="IPR029044">
    <property type="entry name" value="Nucleotide-diphossugar_trans"/>
</dbReference>
<proteinExistence type="predicted"/>
<dbReference type="AlphaFoldDB" id="A9KCA6"/>
<dbReference type="Gene3D" id="3.90.550.10">
    <property type="entry name" value="Spore Coat Polysaccharide Biosynthesis Protein SpsA, Chain A"/>
    <property type="match status" value="1"/>
</dbReference>
<reference evidence="2 3" key="1">
    <citation type="journal article" date="2009" name="Infect. Immun.">
        <title>Comparative genomics reveal extensive transposon-mediated genomic plasticity and diversity among potential effector proteins within the genus Coxiella.</title>
        <authorList>
            <person name="Beare P.A."/>
            <person name="Unsworth N."/>
            <person name="Andoh M."/>
            <person name="Voth D.E."/>
            <person name="Omsland A."/>
            <person name="Gilk S.D."/>
            <person name="Williams K.P."/>
            <person name="Sobral B.W."/>
            <person name="Kupko J.J.III."/>
            <person name="Porcella S.F."/>
            <person name="Samuel J.E."/>
            <person name="Heinzen R.A."/>
        </authorList>
    </citation>
    <scope>NUCLEOTIDE SEQUENCE [LARGE SCALE GENOMIC DNA]</scope>
    <source>
        <strain evidence="2 3">Dugway 5J108-111</strain>
    </source>
</reference>
<name>A9KCA6_COXBN</name>
<dbReference type="PANTHER" id="PTHR48090">
    <property type="entry name" value="UNDECAPRENYL-PHOSPHATE 4-DEOXY-4-FORMAMIDO-L-ARABINOSE TRANSFERASE-RELATED"/>
    <property type="match status" value="1"/>
</dbReference>
<gene>
    <name evidence="2" type="ordered locus">CBUD_0704</name>
</gene>
<keyword evidence="2" id="KW-0808">Transferase</keyword>
<dbReference type="HOGENOM" id="CLU_996449_0_0_6"/>
<dbReference type="EC" id="2.4.1.-" evidence="2"/>
<dbReference type="CAZy" id="GT2">
    <property type="family name" value="Glycosyltransferase Family 2"/>
</dbReference>
<dbReference type="GO" id="GO:0016757">
    <property type="term" value="F:glycosyltransferase activity"/>
    <property type="evidence" value="ECO:0007669"/>
    <property type="project" value="UniProtKB-KW"/>
</dbReference>
<dbReference type="Pfam" id="PF00535">
    <property type="entry name" value="Glycos_transf_2"/>
    <property type="match status" value="1"/>
</dbReference>
<dbReference type="RefSeq" id="WP_011996694.1">
    <property type="nucleotide sequence ID" value="NC_009727.1"/>
</dbReference>
<protein>
    <submittedName>
        <fullName evidence="2">Polyprenyl-phosphate beta-D-mannosyltransferase</fullName>
        <ecNumber evidence="2">2.4.1.-</ecNumber>
    </submittedName>
</protein>
<organism evidence="2 3">
    <name type="scientific">Coxiella burnetii (strain Dugway 5J108-111)</name>
    <dbReference type="NCBI Taxonomy" id="434922"/>
    <lineage>
        <taxon>Bacteria</taxon>
        <taxon>Pseudomonadati</taxon>
        <taxon>Pseudomonadota</taxon>
        <taxon>Gammaproteobacteria</taxon>
        <taxon>Legionellales</taxon>
        <taxon>Coxiellaceae</taxon>
        <taxon>Coxiella</taxon>
    </lineage>
</organism>
<dbReference type="EMBL" id="CP000733">
    <property type="protein sequence ID" value="ABS77409.2"/>
    <property type="molecule type" value="Genomic_DNA"/>
</dbReference>
<evidence type="ECO:0000313" key="2">
    <source>
        <dbReference type="EMBL" id="ABS77409.2"/>
    </source>
</evidence>
<dbReference type="InterPro" id="IPR050256">
    <property type="entry name" value="Glycosyltransferase_2"/>
</dbReference>
<accession>A9KCA6</accession>